<reference evidence="2 3" key="1">
    <citation type="submission" date="2024-09" db="EMBL/GenBank/DDBJ databases">
        <title>Genome sequencing and assembly of Phytophthora oleae, isolate VK10A, causative agent of rot of olive drupes.</title>
        <authorList>
            <person name="Conti Taguali S."/>
            <person name="Riolo M."/>
            <person name="La Spada F."/>
            <person name="Cacciola S.O."/>
            <person name="Dionisio G."/>
        </authorList>
    </citation>
    <scope>NUCLEOTIDE SEQUENCE [LARGE SCALE GENOMIC DNA]</scope>
    <source>
        <strain evidence="2 3">VK10A</strain>
    </source>
</reference>
<evidence type="ECO:0000313" key="2">
    <source>
        <dbReference type="EMBL" id="KAL3658798.1"/>
    </source>
</evidence>
<dbReference type="EMBL" id="JBIMZQ010000051">
    <property type="protein sequence ID" value="KAL3658798.1"/>
    <property type="molecule type" value="Genomic_DNA"/>
</dbReference>
<evidence type="ECO:0000256" key="1">
    <source>
        <dbReference type="SAM" id="SignalP"/>
    </source>
</evidence>
<name>A0ABD3EW94_9STRA</name>
<dbReference type="Proteomes" id="UP001632037">
    <property type="component" value="Unassembled WGS sequence"/>
</dbReference>
<dbReference type="AlphaFoldDB" id="A0ABD3EW94"/>
<evidence type="ECO:0000313" key="3">
    <source>
        <dbReference type="Proteomes" id="UP001632037"/>
    </source>
</evidence>
<gene>
    <name evidence="2" type="ORF">V7S43_016166</name>
</gene>
<keyword evidence="1" id="KW-0732">Signal</keyword>
<organism evidence="2 3">
    <name type="scientific">Phytophthora oleae</name>
    <dbReference type="NCBI Taxonomy" id="2107226"/>
    <lineage>
        <taxon>Eukaryota</taxon>
        <taxon>Sar</taxon>
        <taxon>Stramenopiles</taxon>
        <taxon>Oomycota</taxon>
        <taxon>Peronosporomycetes</taxon>
        <taxon>Peronosporales</taxon>
        <taxon>Peronosporaceae</taxon>
        <taxon>Phytophthora</taxon>
    </lineage>
</organism>
<sequence>MKVSIYVLAFLLSAVVTTADSTPIIRGLRDETATGSLDEASAAGNEEKVCYFLFWPFQC</sequence>
<protein>
    <recommendedName>
        <fullName evidence="4">RxLR effector protein</fullName>
    </recommendedName>
</protein>
<proteinExistence type="predicted"/>
<feature type="chain" id="PRO_5044864022" description="RxLR effector protein" evidence="1">
    <location>
        <begin position="20"/>
        <end position="59"/>
    </location>
</feature>
<comment type="caution">
    <text evidence="2">The sequence shown here is derived from an EMBL/GenBank/DDBJ whole genome shotgun (WGS) entry which is preliminary data.</text>
</comment>
<keyword evidence="3" id="KW-1185">Reference proteome</keyword>
<evidence type="ECO:0008006" key="4">
    <source>
        <dbReference type="Google" id="ProtNLM"/>
    </source>
</evidence>
<accession>A0ABD3EW94</accession>
<feature type="signal peptide" evidence="1">
    <location>
        <begin position="1"/>
        <end position="19"/>
    </location>
</feature>